<dbReference type="PANTHER" id="PTHR34203">
    <property type="entry name" value="METHYLTRANSFERASE, FKBM FAMILY PROTEIN"/>
    <property type="match status" value="1"/>
</dbReference>
<dbReference type="NCBIfam" id="TIGR01444">
    <property type="entry name" value="fkbM_fam"/>
    <property type="match status" value="1"/>
</dbReference>
<comment type="caution">
    <text evidence="2">The sequence shown here is derived from an EMBL/GenBank/DDBJ whole genome shotgun (WGS) entry which is preliminary data.</text>
</comment>
<sequence>MTIKKILIKLWNWFGVMFTTSTLEGPFLYFQRVYFLLTFTSLVGIFHTPTGKKLRAYIERHSDKEAVIKNSLGIFSVNGKNDSLTKSITSFEYGHQAWLDKASTKNIFLDIGANIGFYSILALKKYGYSESYAFEPNPDTFERLSKNVTLNELMDKVHLIPAGLSDKNSIAKLGTKDVHTGASSFVLDGFKHIDHTIDVPTRTLMSVVEEYNIDAEQISFIKIDVEGYEYPVLLGMKEIFPRLALGTCLFIEIHPHTKDAEATKTLLAEAGFNCLASTKQHNFLYQK</sequence>
<dbReference type="InterPro" id="IPR052514">
    <property type="entry name" value="SAM-dependent_MTase"/>
</dbReference>
<dbReference type="EMBL" id="MFMT01000004">
    <property type="protein sequence ID" value="OGG89269.1"/>
    <property type="molecule type" value="Genomic_DNA"/>
</dbReference>
<reference evidence="2 3" key="1">
    <citation type="journal article" date="2016" name="Nat. Commun.">
        <title>Thousands of microbial genomes shed light on interconnected biogeochemical processes in an aquifer system.</title>
        <authorList>
            <person name="Anantharaman K."/>
            <person name="Brown C.T."/>
            <person name="Hug L.A."/>
            <person name="Sharon I."/>
            <person name="Castelle C.J."/>
            <person name="Probst A.J."/>
            <person name="Thomas B.C."/>
            <person name="Singh A."/>
            <person name="Wilkins M.J."/>
            <person name="Karaoz U."/>
            <person name="Brodie E.L."/>
            <person name="Williams K.H."/>
            <person name="Hubbard S.S."/>
            <person name="Banfield J.F."/>
        </authorList>
    </citation>
    <scope>NUCLEOTIDE SEQUENCE [LARGE SCALE GENOMIC DNA]</scope>
</reference>
<dbReference type="InterPro" id="IPR006342">
    <property type="entry name" value="FkbM_mtfrase"/>
</dbReference>
<evidence type="ECO:0000313" key="3">
    <source>
        <dbReference type="Proteomes" id="UP000179230"/>
    </source>
</evidence>
<dbReference type="Gene3D" id="3.40.50.150">
    <property type="entry name" value="Vaccinia Virus protein VP39"/>
    <property type="match status" value="1"/>
</dbReference>
<dbReference type="AlphaFoldDB" id="A0A1F6FTS2"/>
<evidence type="ECO:0000313" key="2">
    <source>
        <dbReference type="EMBL" id="OGG89269.1"/>
    </source>
</evidence>
<dbReference type="SUPFAM" id="SSF53335">
    <property type="entry name" value="S-adenosyl-L-methionine-dependent methyltransferases"/>
    <property type="match status" value="1"/>
</dbReference>
<dbReference type="PANTHER" id="PTHR34203:SF15">
    <property type="entry name" value="SLL1173 PROTEIN"/>
    <property type="match status" value="1"/>
</dbReference>
<accession>A0A1F6FTS2</accession>
<dbReference type="Pfam" id="PF05050">
    <property type="entry name" value="Methyltransf_21"/>
    <property type="match status" value="1"/>
</dbReference>
<organism evidence="2 3">
    <name type="scientific">Candidatus Kaiserbacteria bacterium RIFOXYD1_FULL_42_15</name>
    <dbReference type="NCBI Taxonomy" id="1798532"/>
    <lineage>
        <taxon>Bacteria</taxon>
        <taxon>Candidatus Kaiseribacteriota</taxon>
    </lineage>
</organism>
<feature type="domain" description="Methyltransferase FkbM" evidence="1">
    <location>
        <begin position="110"/>
        <end position="273"/>
    </location>
</feature>
<proteinExistence type="predicted"/>
<protein>
    <recommendedName>
        <fullName evidence="1">Methyltransferase FkbM domain-containing protein</fullName>
    </recommendedName>
</protein>
<name>A0A1F6FTS2_9BACT</name>
<dbReference type="InterPro" id="IPR029063">
    <property type="entry name" value="SAM-dependent_MTases_sf"/>
</dbReference>
<evidence type="ECO:0000259" key="1">
    <source>
        <dbReference type="Pfam" id="PF05050"/>
    </source>
</evidence>
<dbReference type="Proteomes" id="UP000179230">
    <property type="component" value="Unassembled WGS sequence"/>
</dbReference>
<gene>
    <name evidence="2" type="ORF">A2592_00185</name>
</gene>